<dbReference type="Pfam" id="PF13450">
    <property type="entry name" value="NAD_binding_8"/>
    <property type="match status" value="1"/>
</dbReference>
<dbReference type="Gene3D" id="3.50.50.60">
    <property type="entry name" value="FAD/NAD(P)-binding domain"/>
    <property type="match status" value="2"/>
</dbReference>
<dbReference type="PRINTS" id="PR00411">
    <property type="entry name" value="PNDRDTASEI"/>
</dbReference>
<comment type="cofactor">
    <cofactor evidence="1">
        <name>FAD</name>
        <dbReference type="ChEBI" id="CHEBI:57692"/>
    </cofactor>
</comment>
<reference evidence="8" key="1">
    <citation type="journal article" date="2021" name="BMC Genomics">
        <title>Chromosome-level genome assembly and manually-curated proteome of model necrotroph Parastagonospora nodorum Sn15 reveals a genome-wide trove of candidate effector homologs, and redundancy of virulence-related functions within an accessory chromosome.</title>
        <authorList>
            <person name="Bertazzoni S."/>
            <person name="Jones D.A.B."/>
            <person name="Phan H.T."/>
            <person name="Tan K.-C."/>
            <person name="Hane J.K."/>
        </authorList>
    </citation>
    <scope>NUCLEOTIDE SEQUENCE [LARGE SCALE GENOMIC DNA]</scope>
    <source>
        <strain evidence="8">SN15 / ATCC MYA-4574 / FGSC 10173)</strain>
    </source>
</reference>
<evidence type="ECO:0000256" key="4">
    <source>
        <dbReference type="ARBA" id="ARBA00022827"/>
    </source>
</evidence>
<evidence type="ECO:0000256" key="2">
    <source>
        <dbReference type="ARBA" id="ARBA00010139"/>
    </source>
</evidence>
<dbReference type="SUPFAM" id="SSF51905">
    <property type="entry name" value="FAD/NAD(P)-binding domain"/>
    <property type="match status" value="1"/>
</dbReference>
<evidence type="ECO:0000313" key="8">
    <source>
        <dbReference type="Proteomes" id="UP000663193"/>
    </source>
</evidence>
<dbReference type="InterPro" id="IPR050775">
    <property type="entry name" value="FAD-binding_Monooxygenases"/>
</dbReference>
<keyword evidence="3" id="KW-0285">Flavoprotein</keyword>
<organism evidence="7 8">
    <name type="scientific">Phaeosphaeria nodorum (strain SN15 / ATCC MYA-4574 / FGSC 10173)</name>
    <name type="common">Glume blotch fungus</name>
    <name type="synonym">Parastagonospora nodorum</name>
    <dbReference type="NCBI Taxonomy" id="321614"/>
    <lineage>
        <taxon>Eukaryota</taxon>
        <taxon>Fungi</taxon>
        <taxon>Dikarya</taxon>
        <taxon>Ascomycota</taxon>
        <taxon>Pezizomycotina</taxon>
        <taxon>Dothideomycetes</taxon>
        <taxon>Pleosporomycetidae</taxon>
        <taxon>Pleosporales</taxon>
        <taxon>Pleosporineae</taxon>
        <taxon>Phaeosphaeriaceae</taxon>
        <taxon>Parastagonospora</taxon>
    </lineage>
</organism>
<keyword evidence="6" id="KW-0560">Oxidoreductase</keyword>
<name>A0A7U2I1M2_PHANO</name>
<evidence type="ECO:0000256" key="3">
    <source>
        <dbReference type="ARBA" id="ARBA00022630"/>
    </source>
</evidence>
<comment type="similarity">
    <text evidence="2">Belongs to the FAD-binding monooxygenase family.</text>
</comment>
<dbReference type="PANTHER" id="PTHR43098">
    <property type="entry name" value="L-ORNITHINE N(5)-MONOOXYGENASE-RELATED"/>
    <property type="match status" value="1"/>
</dbReference>
<evidence type="ECO:0008006" key="9">
    <source>
        <dbReference type="Google" id="ProtNLM"/>
    </source>
</evidence>
<dbReference type="Proteomes" id="UP000663193">
    <property type="component" value="Chromosome 6"/>
</dbReference>
<evidence type="ECO:0000256" key="1">
    <source>
        <dbReference type="ARBA" id="ARBA00001974"/>
    </source>
</evidence>
<protein>
    <recommendedName>
        <fullName evidence="9">FAD/NAD(P)-binding domain-containing protein</fullName>
    </recommendedName>
</protein>
<sequence>MSSNELDAATQARYEKERNKRLRADGSAQFIALHESKELSHLNDDIWADHAALNASEPAITDGGKYEVVILGAGYGGLIFAARLIQAGVAAEDIRLIDVAGGFGGTWYWNRYPGLMCDVESYMYMPLLEETGYMPKHKYAYGPELLEHAKRIAQHFGLSDKALFRSQATEVRWDDEVRSWKIQIIEGRGPNEARRQLNVSSRFMIVTGGVLNVPHVPKIPGLDSTEIPSFHSARWRYDLTGGTPEVQQLEKLREKRVGIIGTGATAVQIIPELAKWSKQLVVFQRTPSSCDARGQRATDPEEWKQIADGKGWQRRRIENFNHFLRAEPLEVNLVKDGWCEMPSFSAGAGSTRKGKIQPDGVEAHVKDLNIMDLPRAQRLRARVDSIVHDKDTAEKLKSWYPTFCKRPTFHDEYLPAFNQPNVQLVETAGFGVDEVTSHSVRVHDVEYELDLLVFSTGFRTAPTRKTHTPARNCDVEIIGRNGLNMNQKWDAQGPLTLHGCCTHDFPNLFFTGLTQSGAACEYSSSILYQTLILEGNFSYMLNNHAEHVAFLIQSARSLTQSNRCTVEPSVKAEEQWADETASLSNWFASWGTCTPGYWNNYGTPITRVDEMKRAARSAPWGFGSQDYVERLEKWRASGGLQDLVVCS</sequence>
<dbReference type="GO" id="GO:0016491">
    <property type="term" value="F:oxidoreductase activity"/>
    <property type="evidence" value="ECO:0007669"/>
    <property type="project" value="UniProtKB-KW"/>
</dbReference>
<dbReference type="EMBL" id="CP069028">
    <property type="protein sequence ID" value="QRC96436.1"/>
    <property type="molecule type" value="Genomic_DNA"/>
</dbReference>
<dbReference type="VEuPathDB" id="FungiDB:JI435_013550"/>
<dbReference type="AlphaFoldDB" id="A0A7U2I1M2"/>
<accession>A0A7U2I1M2</accession>
<evidence type="ECO:0000256" key="6">
    <source>
        <dbReference type="ARBA" id="ARBA00023002"/>
    </source>
</evidence>
<keyword evidence="4" id="KW-0274">FAD</keyword>
<evidence type="ECO:0000256" key="5">
    <source>
        <dbReference type="ARBA" id="ARBA00022857"/>
    </source>
</evidence>
<dbReference type="InterPro" id="IPR036188">
    <property type="entry name" value="FAD/NAD-bd_sf"/>
</dbReference>
<keyword evidence="5" id="KW-0521">NADP</keyword>
<keyword evidence="8" id="KW-1185">Reference proteome</keyword>
<dbReference type="OrthoDB" id="66881at2759"/>
<dbReference type="PANTHER" id="PTHR43098:SF2">
    <property type="entry name" value="FAD-BINDING MONOOXYGENASE AUSB-RELATED"/>
    <property type="match status" value="1"/>
</dbReference>
<gene>
    <name evidence="7" type="ORF">JI435_013550</name>
</gene>
<proteinExistence type="inferred from homology"/>
<evidence type="ECO:0000313" key="7">
    <source>
        <dbReference type="EMBL" id="QRC96436.1"/>
    </source>
</evidence>